<gene>
    <name evidence="1" type="ORF">METZ01_LOCUS504903</name>
</gene>
<organism evidence="1">
    <name type="scientific">marine metagenome</name>
    <dbReference type="NCBI Taxonomy" id="408172"/>
    <lineage>
        <taxon>unclassified sequences</taxon>
        <taxon>metagenomes</taxon>
        <taxon>ecological metagenomes</taxon>
    </lineage>
</organism>
<accession>A0A383E624</accession>
<sequence>RREADSQRRNSTIKECRRHFAFKAGDKRSM</sequence>
<feature type="non-terminal residue" evidence="1">
    <location>
        <position position="1"/>
    </location>
</feature>
<evidence type="ECO:0000313" key="1">
    <source>
        <dbReference type="EMBL" id="SVE52049.1"/>
    </source>
</evidence>
<dbReference type="EMBL" id="UINC01223026">
    <property type="protein sequence ID" value="SVE52049.1"/>
    <property type="molecule type" value="Genomic_DNA"/>
</dbReference>
<proteinExistence type="predicted"/>
<protein>
    <submittedName>
        <fullName evidence="1">Uncharacterized protein</fullName>
    </submittedName>
</protein>
<name>A0A383E624_9ZZZZ</name>
<dbReference type="AlphaFoldDB" id="A0A383E624"/>
<reference evidence="1" key="1">
    <citation type="submission" date="2018-05" db="EMBL/GenBank/DDBJ databases">
        <authorList>
            <person name="Lanie J.A."/>
            <person name="Ng W.-L."/>
            <person name="Kazmierczak K.M."/>
            <person name="Andrzejewski T.M."/>
            <person name="Davidsen T.M."/>
            <person name="Wayne K.J."/>
            <person name="Tettelin H."/>
            <person name="Glass J.I."/>
            <person name="Rusch D."/>
            <person name="Podicherti R."/>
            <person name="Tsui H.-C.T."/>
            <person name="Winkler M.E."/>
        </authorList>
    </citation>
    <scope>NUCLEOTIDE SEQUENCE</scope>
</reference>
<feature type="non-terminal residue" evidence="1">
    <location>
        <position position="30"/>
    </location>
</feature>